<evidence type="ECO:0000259" key="1">
    <source>
        <dbReference type="Pfam" id="PF24777"/>
    </source>
</evidence>
<sequence>MTVNYPNDTVWLDPKFSLTSLIKPTSEGIDMATTIPGETYLGETLVQPLSEVADVTIYVWPLRCLNTKAGGPTFGVDVGGVEIIRFDPHGPGGHWHARGYDKLGAGNSHIDFPDDVQDSNKQVEWSLNKIREEIPQLLEQAGYPTEAKSVDETLLDKATRAVAEHLKKEGDLRPQAIALGALKE</sequence>
<evidence type="ECO:0000313" key="2">
    <source>
        <dbReference type="EMBL" id="SVB80682.1"/>
    </source>
</evidence>
<feature type="domain" description="DUF7700" evidence="1">
    <location>
        <begin position="82"/>
        <end position="164"/>
    </location>
</feature>
<organism evidence="2">
    <name type="scientific">marine metagenome</name>
    <dbReference type="NCBI Taxonomy" id="408172"/>
    <lineage>
        <taxon>unclassified sequences</taxon>
        <taxon>metagenomes</taxon>
        <taxon>ecological metagenomes</taxon>
    </lineage>
</organism>
<reference evidence="2" key="1">
    <citation type="submission" date="2018-05" db="EMBL/GenBank/DDBJ databases">
        <authorList>
            <person name="Lanie J.A."/>
            <person name="Ng W.-L."/>
            <person name="Kazmierczak K.M."/>
            <person name="Andrzejewski T.M."/>
            <person name="Davidsen T.M."/>
            <person name="Wayne K.J."/>
            <person name="Tettelin H."/>
            <person name="Glass J.I."/>
            <person name="Rusch D."/>
            <person name="Podicherti R."/>
            <person name="Tsui H.-C.T."/>
            <person name="Winkler M.E."/>
        </authorList>
    </citation>
    <scope>NUCLEOTIDE SEQUENCE</scope>
</reference>
<accession>A0A382H0K3</accession>
<dbReference type="AlphaFoldDB" id="A0A382H0K3"/>
<dbReference type="InterPro" id="IPR056117">
    <property type="entry name" value="DUF7700"/>
</dbReference>
<proteinExistence type="predicted"/>
<name>A0A382H0K3_9ZZZZ</name>
<protein>
    <recommendedName>
        <fullName evidence="1">DUF7700 domain-containing protein</fullName>
    </recommendedName>
</protein>
<dbReference type="Pfam" id="PF24777">
    <property type="entry name" value="DUF7700"/>
    <property type="match status" value="1"/>
</dbReference>
<dbReference type="EMBL" id="UINC01058429">
    <property type="protein sequence ID" value="SVB80682.1"/>
    <property type="molecule type" value="Genomic_DNA"/>
</dbReference>
<gene>
    <name evidence="2" type="ORF">METZ01_LOCUS233536</name>
</gene>